<dbReference type="Proteomes" id="UP000019763">
    <property type="component" value="Unassembled WGS sequence"/>
</dbReference>
<sequence>MSLKVLAQSVNFSELLNGCNTEYGKELLALFRDLQNPWPRGKKLKFDASFASLLRPARLSRPSIENLSLNISEQLIVWTLIHTESQYVRLCILRWCVIVASARLACRHLNGAEVFGRVIRDNLCVVRKIVRGSGAFGCLCAHEDTPSDTAPGARELWGKTRAGDEDEGELLKTDPEYGRQPEGGGVKIEPRTKAGTKAETKGIIRLSPPGRLRFEVCPWEVELSSRAMSTATSTLCEEDQMTVGTITGRERLIPRWVEASTVSEPAPVAMSPEEMLRVLELQMAELNINFCDHLYASVQRSVGWSITTLPLFYEAAAVWHELAAPVPGRVSRVLLCAHTRAVRACSADAAHGSTREASRARVLRRTAALLRRAAPQLDRETALAPAERFRELWQPGRRVTLRDALATERQPRARAASDGTSLDAFTVCASEAAALVRELRLALTNLVGGASLFLQAWVDVTAVDTVEAVDTTLSEDLVWLRQRWQALPEIIEIFTHIDHIHGCTKLAAHVNQTVNSEPNSDRCYHWLVSVLSILAQDSGTEKKTERIKGMAAVISGTTDLQQNRSIYWLNIHPLVKHVIEPNRADWRQVPSIPFVIDSQHLAVYHQIMTSLVMEYDVGPPEFCEAYVTCVLNSSLNTKQVLDKMQVYRSRLFMLWEEFKEYTFFHESCRLTPQMLQFRAPYFVREFLDMCPEDFLTRPIDQLQDQLQPQDQPQDTASRELFYKGITHIVRNKAFSQELYKRLFRSDLMTSHPPRRSLAPAPTKTR</sequence>
<dbReference type="AlphaFoldDB" id="A0A023AY58"/>
<accession>A0A023AY58</accession>
<feature type="compositionally biased region" description="Basic and acidic residues" evidence="1">
    <location>
        <begin position="163"/>
        <end position="179"/>
    </location>
</feature>
<feature type="region of interest" description="Disordered" evidence="1">
    <location>
        <begin position="163"/>
        <end position="198"/>
    </location>
</feature>
<organism evidence="2 3">
    <name type="scientific">Gregarina niphandrodes</name>
    <name type="common">Septate eugregarine</name>
    <dbReference type="NCBI Taxonomy" id="110365"/>
    <lineage>
        <taxon>Eukaryota</taxon>
        <taxon>Sar</taxon>
        <taxon>Alveolata</taxon>
        <taxon>Apicomplexa</taxon>
        <taxon>Conoidasida</taxon>
        <taxon>Gregarinasina</taxon>
        <taxon>Eugregarinorida</taxon>
        <taxon>Gregarinidae</taxon>
        <taxon>Gregarina</taxon>
    </lineage>
</organism>
<evidence type="ECO:0000313" key="3">
    <source>
        <dbReference type="Proteomes" id="UP000019763"/>
    </source>
</evidence>
<name>A0A023AY58_GRENI</name>
<dbReference type="RefSeq" id="XP_011133184.1">
    <property type="nucleotide sequence ID" value="XM_011134882.1"/>
</dbReference>
<proteinExistence type="predicted"/>
<evidence type="ECO:0000256" key="1">
    <source>
        <dbReference type="SAM" id="MobiDB-lite"/>
    </source>
</evidence>
<gene>
    <name evidence="2" type="ORF">GNI_165420</name>
</gene>
<dbReference type="EMBL" id="AFNH02001233">
    <property type="protein sequence ID" value="EZG43592.1"/>
    <property type="molecule type" value="Genomic_DNA"/>
</dbReference>
<dbReference type="GeneID" id="22915726"/>
<evidence type="ECO:0000313" key="2">
    <source>
        <dbReference type="EMBL" id="EZG43592.1"/>
    </source>
</evidence>
<dbReference type="VEuPathDB" id="CryptoDB:GNI_165420"/>
<feature type="compositionally biased region" description="Basic and acidic residues" evidence="1">
    <location>
        <begin position="188"/>
        <end position="198"/>
    </location>
</feature>
<protein>
    <submittedName>
        <fullName evidence="2">Uncharacterized protein</fullName>
    </submittedName>
</protein>
<reference evidence="2" key="1">
    <citation type="submission" date="2013-12" db="EMBL/GenBank/DDBJ databases">
        <authorList>
            <person name="Omoto C.K."/>
            <person name="Sibley D."/>
            <person name="Venepally P."/>
            <person name="Hadjithomas M."/>
            <person name="Karamycheva S."/>
            <person name="Brunk B."/>
            <person name="Roos D."/>
            <person name="Caler E."/>
            <person name="Lorenzi H."/>
        </authorList>
    </citation>
    <scope>NUCLEOTIDE SEQUENCE</scope>
</reference>
<comment type="caution">
    <text evidence="2">The sequence shown here is derived from an EMBL/GenBank/DDBJ whole genome shotgun (WGS) entry which is preliminary data.</text>
</comment>
<keyword evidence="3" id="KW-1185">Reference proteome</keyword>